<dbReference type="EC" id="3.2.2.21" evidence="2"/>
<dbReference type="Pfam" id="PF00730">
    <property type="entry name" value="HhH-GPD"/>
    <property type="match status" value="1"/>
</dbReference>
<evidence type="ECO:0000259" key="6">
    <source>
        <dbReference type="SMART" id="SM00478"/>
    </source>
</evidence>
<protein>
    <recommendedName>
        <fullName evidence="2">DNA-3-methyladenine glycosylase II</fullName>
        <ecNumber evidence="2">3.2.2.21</ecNumber>
    </recommendedName>
</protein>
<reference evidence="8" key="1">
    <citation type="journal article" date="2019" name="Int. J. Syst. Evol. Microbiol.">
        <title>The Global Catalogue of Microorganisms (GCM) 10K type strain sequencing project: providing services to taxonomists for standard genome sequencing and annotation.</title>
        <authorList>
            <consortium name="The Broad Institute Genomics Platform"/>
            <consortium name="The Broad Institute Genome Sequencing Center for Infectious Disease"/>
            <person name="Wu L."/>
            <person name="Ma J."/>
        </authorList>
    </citation>
    <scope>NUCLEOTIDE SEQUENCE [LARGE SCALE GENOMIC DNA]</scope>
    <source>
        <strain evidence="8">JCM 17388</strain>
    </source>
</reference>
<dbReference type="SUPFAM" id="SSF48150">
    <property type="entry name" value="DNA-glycosylase"/>
    <property type="match status" value="1"/>
</dbReference>
<proteinExistence type="predicted"/>
<organism evidence="7 8">
    <name type="scientific">Streptosporangium oxazolinicum</name>
    <dbReference type="NCBI Taxonomy" id="909287"/>
    <lineage>
        <taxon>Bacteria</taxon>
        <taxon>Bacillati</taxon>
        <taxon>Actinomycetota</taxon>
        <taxon>Actinomycetes</taxon>
        <taxon>Streptosporangiales</taxon>
        <taxon>Streptosporangiaceae</taxon>
        <taxon>Streptosporangium</taxon>
    </lineage>
</organism>
<sequence length="262" mass="28529">MTTTFSSDTTGGVISAFEHQYRHLAGREPVFARLLDEYGRPDPFEWHDGGRTGASHFAAMALHIIGQRISATVAFVVFDRIAAATGGIPTPDGVIRLGAERLRERGLSRAKAAYVLDLAQRQASGLIDIENMAPLDDGEVIAALTAVRGIGLWSAQMFLIHQLHRPDVLPAGDSGIRRAVREAWRLRELPAVGKVRDMAAGWAPYRSYAAALLWRSLRPAGEPSDPKARALSRETMTDSRSSSAATWSPRPARDRRAEPPSG</sequence>
<keyword evidence="3" id="KW-0227">DNA damage</keyword>
<evidence type="ECO:0000256" key="4">
    <source>
        <dbReference type="ARBA" id="ARBA00023204"/>
    </source>
</evidence>
<keyword evidence="8" id="KW-1185">Reference proteome</keyword>
<dbReference type="InterPro" id="IPR011257">
    <property type="entry name" value="DNA_glycosylase"/>
</dbReference>
<evidence type="ECO:0000256" key="2">
    <source>
        <dbReference type="ARBA" id="ARBA00012000"/>
    </source>
</evidence>
<feature type="region of interest" description="Disordered" evidence="5">
    <location>
        <begin position="220"/>
        <end position="262"/>
    </location>
</feature>
<dbReference type="RefSeq" id="WP_344923518.1">
    <property type="nucleotide sequence ID" value="NZ_BAABAQ010000025.1"/>
</dbReference>
<feature type="compositionally biased region" description="Basic and acidic residues" evidence="5">
    <location>
        <begin position="251"/>
        <end position="262"/>
    </location>
</feature>
<dbReference type="Gene3D" id="1.10.340.30">
    <property type="entry name" value="Hypothetical protein, domain 2"/>
    <property type="match status" value="1"/>
</dbReference>
<dbReference type="InterPro" id="IPR003265">
    <property type="entry name" value="HhH-GPD_domain"/>
</dbReference>
<evidence type="ECO:0000256" key="5">
    <source>
        <dbReference type="SAM" id="MobiDB-lite"/>
    </source>
</evidence>
<feature type="domain" description="HhH-GPD" evidence="6">
    <location>
        <begin position="65"/>
        <end position="218"/>
    </location>
</feature>
<dbReference type="EMBL" id="BAABAQ010000025">
    <property type="protein sequence ID" value="GAA4210949.1"/>
    <property type="molecule type" value="Genomic_DNA"/>
</dbReference>
<evidence type="ECO:0000256" key="3">
    <source>
        <dbReference type="ARBA" id="ARBA00022763"/>
    </source>
</evidence>
<dbReference type="SMART" id="SM00478">
    <property type="entry name" value="ENDO3c"/>
    <property type="match status" value="1"/>
</dbReference>
<evidence type="ECO:0000256" key="1">
    <source>
        <dbReference type="ARBA" id="ARBA00000086"/>
    </source>
</evidence>
<dbReference type="Proteomes" id="UP001501251">
    <property type="component" value="Unassembled WGS sequence"/>
</dbReference>
<evidence type="ECO:0000313" key="7">
    <source>
        <dbReference type="EMBL" id="GAA4210949.1"/>
    </source>
</evidence>
<accession>A0ABP8BN91</accession>
<name>A0ABP8BN91_9ACTN</name>
<dbReference type="Gene3D" id="1.10.1670.40">
    <property type="match status" value="1"/>
</dbReference>
<dbReference type="PANTHER" id="PTHR43003:SF5">
    <property type="entry name" value="DNA-3-METHYLADENINE GLYCOSYLASE"/>
    <property type="match status" value="1"/>
</dbReference>
<gene>
    <name evidence="7" type="ORF">GCM10022252_79470</name>
</gene>
<feature type="compositionally biased region" description="Basic and acidic residues" evidence="5">
    <location>
        <begin position="224"/>
        <end position="237"/>
    </location>
</feature>
<evidence type="ECO:0000313" key="8">
    <source>
        <dbReference type="Proteomes" id="UP001501251"/>
    </source>
</evidence>
<comment type="caution">
    <text evidence="7">The sequence shown here is derived from an EMBL/GenBank/DDBJ whole genome shotgun (WGS) entry which is preliminary data.</text>
</comment>
<dbReference type="InterPro" id="IPR051912">
    <property type="entry name" value="Alkylbase_DNA_Glycosylase/TA"/>
</dbReference>
<dbReference type="CDD" id="cd00056">
    <property type="entry name" value="ENDO3c"/>
    <property type="match status" value="1"/>
</dbReference>
<dbReference type="PANTHER" id="PTHR43003">
    <property type="entry name" value="DNA-3-METHYLADENINE GLYCOSYLASE"/>
    <property type="match status" value="1"/>
</dbReference>
<comment type="catalytic activity">
    <reaction evidence="1">
        <text>Hydrolysis of alkylated DNA, releasing 3-methyladenine, 3-methylguanine, 7-methylguanine and 7-methyladenine.</text>
        <dbReference type="EC" id="3.2.2.21"/>
    </reaction>
</comment>
<keyword evidence="4" id="KW-0234">DNA repair</keyword>